<name>A0A7S2BIP4_9STRA</name>
<reference evidence="1" key="1">
    <citation type="submission" date="2021-01" db="EMBL/GenBank/DDBJ databases">
        <authorList>
            <person name="Corre E."/>
            <person name="Pelletier E."/>
            <person name="Niang G."/>
            <person name="Scheremetjew M."/>
            <person name="Finn R."/>
            <person name="Kale V."/>
            <person name="Holt S."/>
            <person name="Cochrane G."/>
            <person name="Meng A."/>
            <person name="Brown T."/>
            <person name="Cohen L."/>
        </authorList>
    </citation>
    <scope>NUCLEOTIDE SEQUENCE</scope>
    <source>
        <strain evidence="1">CCMP1381</strain>
    </source>
</reference>
<dbReference type="EMBL" id="HBGS01015251">
    <property type="protein sequence ID" value="CAD9398186.1"/>
    <property type="molecule type" value="Transcribed_RNA"/>
</dbReference>
<organism evidence="1">
    <name type="scientific">Octactis speculum</name>
    <dbReference type="NCBI Taxonomy" id="3111310"/>
    <lineage>
        <taxon>Eukaryota</taxon>
        <taxon>Sar</taxon>
        <taxon>Stramenopiles</taxon>
        <taxon>Ochrophyta</taxon>
        <taxon>Dictyochophyceae</taxon>
        <taxon>Dictyochales</taxon>
        <taxon>Dictyochaceae</taxon>
        <taxon>Octactis</taxon>
    </lineage>
</organism>
<evidence type="ECO:0000313" key="1">
    <source>
        <dbReference type="EMBL" id="CAD9398186.1"/>
    </source>
</evidence>
<gene>
    <name evidence="1" type="ORF">DSPE1174_LOCUS7983</name>
</gene>
<accession>A0A7S2BIP4</accession>
<sequence>MRTLQHVARGAIPPPEDCSVRVGPTPPISDYSIWYKADVELGDGSTIHPVMTEVRPLSHRMLPSCLGANVNADSEKLYAGIRASRSGNIVELHQRSTTPHWASRIYSHHRGLCSGRHAG</sequence>
<proteinExistence type="predicted"/>
<protein>
    <submittedName>
        <fullName evidence="1">Uncharacterized protein</fullName>
    </submittedName>
</protein>
<dbReference type="AlphaFoldDB" id="A0A7S2BIP4"/>